<evidence type="ECO:0000313" key="2">
    <source>
        <dbReference type="Proteomes" id="UP000193144"/>
    </source>
</evidence>
<keyword evidence="2" id="KW-1185">Reference proteome</keyword>
<dbReference type="InterPro" id="IPR053175">
    <property type="entry name" value="DHMBA_Reg_Transcription_Factor"/>
</dbReference>
<dbReference type="EMBL" id="MCFA01000227">
    <property type="protein sequence ID" value="ORX97812.1"/>
    <property type="molecule type" value="Genomic_DNA"/>
</dbReference>
<dbReference type="Pfam" id="PF11951">
    <property type="entry name" value="Fungal_trans_2"/>
    <property type="match status" value="1"/>
</dbReference>
<evidence type="ECO:0000313" key="1">
    <source>
        <dbReference type="EMBL" id="ORX97812.1"/>
    </source>
</evidence>
<protein>
    <recommendedName>
        <fullName evidence="3">Zn(2)-C6 fungal-type domain-containing protein</fullName>
    </recommendedName>
</protein>
<reference evidence="1 2" key="1">
    <citation type="submission" date="2016-07" db="EMBL/GenBank/DDBJ databases">
        <title>Pervasive Adenine N6-methylation of Active Genes in Fungi.</title>
        <authorList>
            <consortium name="DOE Joint Genome Institute"/>
            <person name="Mondo S.J."/>
            <person name="Dannebaum R.O."/>
            <person name="Kuo R.C."/>
            <person name="Labutti K."/>
            <person name="Haridas S."/>
            <person name="Kuo A."/>
            <person name="Salamov A."/>
            <person name="Ahrendt S.R."/>
            <person name="Lipzen A."/>
            <person name="Sullivan W."/>
            <person name="Andreopoulos W.B."/>
            <person name="Clum A."/>
            <person name="Lindquist E."/>
            <person name="Daum C."/>
            <person name="Ramamoorthy G.K."/>
            <person name="Gryganskyi A."/>
            <person name="Culley D."/>
            <person name="Magnuson J.K."/>
            <person name="James T.Y."/>
            <person name="O'Malley M.A."/>
            <person name="Stajich J.E."/>
            <person name="Spatafora J.W."/>
            <person name="Visel A."/>
            <person name="Grigoriev I.V."/>
        </authorList>
    </citation>
    <scope>NUCLEOTIDE SEQUENCE [LARGE SCALE GENOMIC DNA]</scope>
    <source>
        <strain evidence="1 2">CBS 115471</strain>
    </source>
</reference>
<dbReference type="Proteomes" id="UP000193144">
    <property type="component" value="Unassembled WGS sequence"/>
</dbReference>
<name>A0A1Y1YII9_9PLEO</name>
<comment type="caution">
    <text evidence="1">The sequence shown here is derived from an EMBL/GenBank/DDBJ whole genome shotgun (WGS) entry which is preliminary data.</text>
</comment>
<gene>
    <name evidence="1" type="ORF">BCR34DRAFT_160276</name>
</gene>
<dbReference type="InterPro" id="IPR021858">
    <property type="entry name" value="Fun_TF"/>
</dbReference>
<organism evidence="1 2">
    <name type="scientific">Clohesyomyces aquaticus</name>
    <dbReference type="NCBI Taxonomy" id="1231657"/>
    <lineage>
        <taxon>Eukaryota</taxon>
        <taxon>Fungi</taxon>
        <taxon>Dikarya</taxon>
        <taxon>Ascomycota</taxon>
        <taxon>Pezizomycotina</taxon>
        <taxon>Dothideomycetes</taxon>
        <taxon>Pleosporomycetidae</taxon>
        <taxon>Pleosporales</taxon>
        <taxon>Lindgomycetaceae</taxon>
        <taxon>Clohesyomyces</taxon>
    </lineage>
</organism>
<evidence type="ECO:0008006" key="3">
    <source>
        <dbReference type="Google" id="ProtNLM"/>
    </source>
</evidence>
<proteinExistence type="predicted"/>
<sequence length="563" mass="63093">MYPIATIAGSCKHAWQLGLTMRCDERRDSCLKCSEKGFECPGYEDPLDRFFQDESENVKEKAIKSKAKAIALRDKQALTLRPKPSQSRPITPDLDILVETPILGPLIDQGVNFFMANYSLGVDEPPVHSTFYHRHLSTHGFHPVAAASMTALGLAGIANLLRDGYLQKEATQWYLKALNLTNAALANPHEVKSDSTLLSTMLLSVYEQTANDKTFSGWSNHVSGSSQLIRLRGKDQFATPAGRRMYMQIASLAVMNCMGKGESIPKWLHTLNNSVMENEDPNHPMTKFYHLNIKVIDFRAEISQSRMTDLHAIVDRAIELDSIAQGIFDHVGSTWDPQIIEVKEGTPNVFGTRYHTYPHQSAAQTWNWVRYNRIYIHDIIRNALILGISMSPPAFVGSYYAHLLDESTTTLYKMQAGILASVPQHLSDTPKYMSLIASKGATTTFASPGGPKRPFLWSNFSDSEPTEFFRTKAVIEERLPQLRLSGGYSFLWSLYVAGATSISTPDVHEYVFHSLARMADEFGVNQAKLLVTALRLKIQMDRDGSQVFEIVPPYLPRKGSHME</sequence>
<dbReference type="OrthoDB" id="2991872at2759"/>
<dbReference type="STRING" id="1231657.A0A1Y1YII9"/>
<dbReference type="PANTHER" id="PTHR38791:SF1">
    <property type="entry name" value="TRANSCRIPTION FACTOR, PUTATIVE-RELATED"/>
    <property type="match status" value="1"/>
</dbReference>
<dbReference type="AlphaFoldDB" id="A0A1Y1YII9"/>
<dbReference type="PANTHER" id="PTHR38791">
    <property type="entry name" value="ZN(II)2CYS6 TRANSCRIPTION FACTOR (EUROFUNG)-RELATED-RELATED"/>
    <property type="match status" value="1"/>
</dbReference>
<accession>A0A1Y1YII9</accession>